<sequence length="312" mass="36501">MKKIEINPMKLEALNKKGLNPVEIAVVLGTTEGTIRNRLKELGLVRNSKIKDITIEMQTRMEELNKEGRTNQEIATILSTTPATVRKHLRRKNLKFNSTKKYTLTKQVLELSPEQLEVLYGSLLGDMSIDLNWKNARPIITHGGNQWEYFKHKCTVFKDLIGKPCTTPRFDKRTMKYYKRYTVKFLTNPLYTKLKEELYPNGIKTVTQEWLDKITPRGLAYWFMDDGCNSGIIATNSFSLEECKLIQQWFYDKWGVECSIRKQVNNKHLQYLLYIKTDSRAVFSSLIEPYVIPSMKYKLNWNQKLGELRETP</sequence>
<dbReference type="InterPro" id="IPR016032">
    <property type="entry name" value="Sig_transdc_resp-reg_C-effctor"/>
</dbReference>
<name>A0A8S5TK23_9CAUD</name>
<dbReference type="Pfam" id="PF03161">
    <property type="entry name" value="LAGLIDADG_2"/>
    <property type="match status" value="1"/>
</dbReference>
<dbReference type="GO" id="GO:0004519">
    <property type="term" value="F:endonuclease activity"/>
    <property type="evidence" value="ECO:0007669"/>
    <property type="project" value="UniProtKB-KW"/>
</dbReference>
<dbReference type="EMBL" id="BK032843">
    <property type="protein sequence ID" value="DAF63646.1"/>
    <property type="molecule type" value="Genomic_DNA"/>
</dbReference>
<dbReference type="SUPFAM" id="SSF46894">
    <property type="entry name" value="C-terminal effector domain of the bipartite response regulators"/>
    <property type="match status" value="1"/>
</dbReference>
<keyword evidence="2" id="KW-0540">Nuclease</keyword>
<feature type="domain" description="Homing endonuclease LAGLIDADG" evidence="1">
    <location>
        <begin position="117"/>
        <end position="281"/>
    </location>
</feature>
<proteinExistence type="predicted"/>
<dbReference type="SUPFAM" id="SSF55608">
    <property type="entry name" value="Homing endonucleases"/>
    <property type="match status" value="1"/>
</dbReference>
<reference evidence="2" key="1">
    <citation type="journal article" date="2021" name="Proc. Natl. Acad. Sci. U.S.A.">
        <title>A Catalog of Tens of Thousands of Viruses from Human Metagenomes Reveals Hidden Associations with Chronic Diseases.</title>
        <authorList>
            <person name="Tisza M.J."/>
            <person name="Buck C.B."/>
        </authorList>
    </citation>
    <scope>NUCLEOTIDE SEQUENCE</scope>
    <source>
        <strain evidence="2">Ctz6O13</strain>
    </source>
</reference>
<organism evidence="2">
    <name type="scientific">Podoviridae sp. ctz6O13</name>
    <dbReference type="NCBI Taxonomy" id="2827757"/>
    <lineage>
        <taxon>Viruses</taxon>
        <taxon>Duplodnaviria</taxon>
        <taxon>Heunggongvirae</taxon>
        <taxon>Uroviricota</taxon>
        <taxon>Caudoviricetes</taxon>
    </lineage>
</organism>
<dbReference type="InterPro" id="IPR004860">
    <property type="entry name" value="LAGLIDADG_dom"/>
</dbReference>
<evidence type="ECO:0000259" key="1">
    <source>
        <dbReference type="Pfam" id="PF03161"/>
    </source>
</evidence>
<keyword evidence="2" id="KW-0378">Hydrolase</keyword>
<keyword evidence="2" id="KW-0255">Endonuclease</keyword>
<accession>A0A8S5TK23</accession>
<dbReference type="GO" id="GO:0003677">
    <property type="term" value="F:DNA binding"/>
    <property type="evidence" value="ECO:0007669"/>
    <property type="project" value="InterPro"/>
</dbReference>
<dbReference type="Gene3D" id="3.10.28.10">
    <property type="entry name" value="Homing endonucleases"/>
    <property type="match status" value="2"/>
</dbReference>
<dbReference type="GO" id="GO:0006355">
    <property type="term" value="P:regulation of DNA-templated transcription"/>
    <property type="evidence" value="ECO:0007669"/>
    <property type="project" value="InterPro"/>
</dbReference>
<protein>
    <submittedName>
        <fullName evidence="2">Endonuclease</fullName>
    </submittedName>
</protein>
<dbReference type="InterPro" id="IPR027434">
    <property type="entry name" value="Homing_endonucl"/>
</dbReference>
<evidence type="ECO:0000313" key="2">
    <source>
        <dbReference type="EMBL" id="DAF63646.1"/>
    </source>
</evidence>